<dbReference type="EC" id="3.4.21.-" evidence="8"/>
<name>A0A822WXY7_9ENTR</name>
<feature type="chain" id="PRO_5032758040" evidence="6">
    <location>
        <begin position="21"/>
        <end position="652"/>
    </location>
</feature>
<keyword evidence="3" id="KW-0720">Serine protease</keyword>
<comment type="caution">
    <text evidence="4">Lacks conserved residue(s) required for the propagation of feature annotation.</text>
</comment>
<evidence type="ECO:0000256" key="1">
    <source>
        <dbReference type="ARBA" id="ARBA00022670"/>
    </source>
</evidence>
<dbReference type="Proteomes" id="UP000076063">
    <property type="component" value="Unassembled WGS sequence"/>
</dbReference>
<dbReference type="GO" id="GO:0004252">
    <property type="term" value="F:serine-type endopeptidase activity"/>
    <property type="evidence" value="ECO:0007669"/>
    <property type="project" value="InterPro"/>
</dbReference>
<dbReference type="InterPro" id="IPR023828">
    <property type="entry name" value="Peptidase_S8_Ser-AS"/>
</dbReference>
<evidence type="ECO:0000259" key="7">
    <source>
        <dbReference type="Pfam" id="PF00082"/>
    </source>
</evidence>
<dbReference type="InterPro" id="IPR036852">
    <property type="entry name" value="Peptidase_S8/S53_dom_sf"/>
</dbReference>
<dbReference type="Gene3D" id="3.40.50.200">
    <property type="entry name" value="Peptidase S8/S53 domain"/>
    <property type="match status" value="1"/>
</dbReference>
<gene>
    <name evidence="8" type="primary">ale</name>
    <name evidence="8" type="ORF">SAMEA2273372_03533</name>
</gene>
<keyword evidence="6" id="KW-0732">Signal</keyword>
<evidence type="ECO:0000256" key="6">
    <source>
        <dbReference type="SAM" id="SignalP"/>
    </source>
</evidence>
<organism evidence="8 9">
    <name type="scientific">Enterobacter bugandensis</name>
    <dbReference type="NCBI Taxonomy" id="881260"/>
    <lineage>
        <taxon>Bacteria</taxon>
        <taxon>Pseudomonadati</taxon>
        <taxon>Pseudomonadota</taxon>
        <taxon>Gammaproteobacteria</taxon>
        <taxon>Enterobacterales</taxon>
        <taxon>Enterobacteriaceae</taxon>
        <taxon>Enterobacter</taxon>
    </lineage>
</organism>
<feature type="region of interest" description="Disordered" evidence="5">
    <location>
        <begin position="631"/>
        <end position="652"/>
    </location>
</feature>
<dbReference type="SUPFAM" id="SSF52743">
    <property type="entry name" value="Subtilisin-like"/>
    <property type="match status" value="1"/>
</dbReference>
<comment type="similarity">
    <text evidence="4">Belongs to the peptidase S8 family.</text>
</comment>
<evidence type="ECO:0000313" key="9">
    <source>
        <dbReference type="Proteomes" id="UP000076063"/>
    </source>
</evidence>
<dbReference type="PROSITE" id="PS00138">
    <property type="entry name" value="SUBTILASE_SER"/>
    <property type="match status" value="1"/>
</dbReference>
<feature type="signal peptide" evidence="6">
    <location>
        <begin position="1"/>
        <end position="20"/>
    </location>
</feature>
<dbReference type="CDD" id="cd12215">
    <property type="entry name" value="ChiC_BD"/>
    <property type="match status" value="1"/>
</dbReference>
<sequence length="652" mass="70026">MNKTGLALLICALLSAPAFAQNSVTHEQAWEGTSYLSVIVKLKPGTTLNKSSPFSLRDSTLAVSPLFTANHLRSSELSEMDVLNERYGFNRYLRIALPADKQHDATYINDVINELAARQDIELAYPESTPVSLEKGVTAPDLPPYSGLSYALNSTSQATVPDFRGLQDYTKSPDEKRPGYYMGGVNRDSVSQYSGHDGSGISLVSMENNAWNTSHVNLPPIDFHEGDKRYTPGEDHDTSSVGIMAAKDINAGIKGLTWNARMGYVKWQANNLYNMIPRLQAGDVVQIGMQTGGGDVTGCTSSCYVPQENAPAYYDVIKALTDKGVHVIQAAGNGNINLDHAGFNGKFDVKKRDSGAIIAGAFCANNGKKASFSTYGSRVTSASWGCWDVVTTGYGGLHSIKNAEYTSSFSGTSSANPIIAGVVASLSAIAKAHNITVTPQQMRSILQETGTPLAAGDSAKVGTHPNMAKAVARILELKEEEQEEVKAVPGENFTVTGTTDSSRAYQLDGSASKNAVSWKWTIDKNSTGTFWLQEKHAGGWVREVSGPTARALIPANTDGEATYWLTVTGKDGSVSAEKITVTVKKPQLPDIPDDSAEAYNPRIAYPVKCTRVSHNGKIWLNQWYVNAGQEEPGSGGEWGAWRASDAANNSCP</sequence>
<evidence type="ECO:0000256" key="4">
    <source>
        <dbReference type="PROSITE-ProRule" id="PRU01240"/>
    </source>
</evidence>
<evidence type="ECO:0000313" key="8">
    <source>
        <dbReference type="EMBL" id="CZX89112.1"/>
    </source>
</evidence>
<reference evidence="8 9" key="1">
    <citation type="submission" date="2016-03" db="EMBL/GenBank/DDBJ databases">
        <authorList>
            <consortium name="Pathogen Informatics"/>
        </authorList>
    </citation>
    <scope>NUCLEOTIDE SEQUENCE [LARGE SCALE GENOMIC DNA]</scope>
    <source>
        <strain evidence="9">e1527</strain>
    </source>
</reference>
<accession>A0A822WXY7</accession>
<evidence type="ECO:0000256" key="3">
    <source>
        <dbReference type="ARBA" id="ARBA00022825"/>
    </source>
</evidence>
<comment type="caution">
    <text evidence="8">The sequence shown here is derived from an EMBL/GenBank/DDBJ whole genome shotgun (WGS) entry which is preliminary data.</text>
</comment>
<dbReference type="Pfam" id="PF00082">
    <property type="entry name" value="Peptidase_S8"/>
    <property type="match status" value="1"/>
</dbReference>
<dbReference type="PROSITE" id="PS51892">
    <property type="entry name" value="SUBTILASE"/>
    <property type="match status" value="1"/>
</dbReference>
<dbReference type="InterPro" id="IPR000209">
    <property type="entry name" value="Peptidase_S8/S53_dom"/>
</dbReference>
<dbReference type="AlphaFoldDB" id="A0A822WXY7"/>
<dbReference type="GO" id="GO:0006508">
    <property type="term" value="P:proteolysis"/>
    <property type="evidence" value="ECO:0007669"/>
    <property type="project" value="UniProtKB-KW"/>
</dbReference>
<feature type="domain" description="Peptidase S8/S53" evidence="7">
    <location>
        <begin position="222"/>
        <end position="453"/>
    </location>
</feature>
<proteinExistence type="inferred from homology"/>
<evidence type="ECO:0000256" key="2">
    <source>
        <dbReference type="ARBA" id="ARBA00022801"/>
    </source>
</evidence>
<protein>
    <submittedName>
        <fullName evidence="8">Serine protease</fullName>
        <ecNumber evidence="8">3.4.21.-</ecNumber>
    </submittedName>
</protein>
<dbReference type="RefSeq" id="WP_063155406.1">
    <property type="nucleotide sequence ID" value="NZ_JAQDVG010000006.1"/>
</dbReference>
<keyword evidence="1 8" id="KW-0645">Protease</keyword>
<dbReference type="EMBL" id="FJZI01000008">
    <property type="protein sequence ID" value="CZX89112.1"/>
    <property type="molecule type" value="Genomic_DNA"/>
</dbReference>
<dbReference type="Gene3D" id="2.10.10.20">
    <property type="entry name" value="Carbohydrate-binding module superfamily 5/12"/>
    <property type="match status" value="1"/>
</dbReference>
<keyword evidence="2 8" id="KW-0378">Hydrolase</keyword>
<evidence type="ECO:0000256" key="5">
    <source>
        <dbReference type="SAM" id="MobiDB-lite"/>
    </source>
</evidence>